<dbReference type="EMBL" id="CADEAL010001748">
    <property type="protein sequence ID" value="CAB1435234.1"/>
    <property type="molecule type" value="Genomic_DNA"/>
</dbReference>
<proteinExistence type="predicted"/>
<reference evidence="2" key="1">
    <citation type="submission" date="2020-03" db="EMBL/GenBank/DDBJ databases">
        <authorList>
            <person name="Weist P."/>
        </authorList>
    </citation>
    <scope>NUCLEOTIDE SEQUENCE</scope>
</reference>
<evidence type="ECO:0000313" key="3">
    <source>
        <dbReference type="Proteomes" id="UP001153269"/>
    </source>
</evidence>
<feature type="compositionally biased region" description="Acidic residues" evidence="1">
    <location>
        <begin position="88"/>
        <end position="102"/>
    </location>
</feature>
<name>A0A9N7YPZ4_PLEPL</name>
<feature type="region of interest" description="Disordered" evidence="1">
    <location>
        <begin position="55"/>
        <end position="129"/>
    </location>
</feature>
<gene>
    <name evidence="2" type="ORF">PLEPLA_LOCUS23323</name>
</gene>
<protein>
    <submittedName>
        <fullName evidence="2">Uncharacterized protein</fullName>
    </submittedName>
</protein>
<evidence type="ECO:0000256" key="1">
    <source>
        <dbReference type="SAM" id="MobiDB-lite"/>
    </source>
</evidence>
<keyword evidence="3" id="KW-1185">Reference proteome</keyword>
<accession>A0A9N7YPZ4</accession>
<sequence>MASPRIQRWAVTLAAYEYTIFYKADRDHTNADALSRLPLEVTLWNGEVVRRHIDQVRGRSSPSPKKQEALPEASLVEPPIGPETSFCADEDVTAAETADELTEPFAAEEQSAVRRSQRARKAPDYFSAS</sequence>
<dbReference type="Proteomes" id="UP001153269">
    <property type="component" value="Unassembled WGS sequence"/>
</dbReference>
<comment type="caution">
    <text evidence="2">The sequence shown here is derived from an EMBL/GenBank/DDBJ whole genome shotgun (WGS) entry which is preliminary data.</text>
</comment>
<evidence type="ECO:0000313" key="2">
    <source>
        <dbReference type="EMBL" id="CAB1435234.1"/>
    </source>
</evidence>
<organism evidence="2 3">
    <name type="scientific">Pleuronectes platessa</name>
    <name type="common">European plaice</name>
    <dbReference type="NCBI Taxonomy" id="8262"/>
    <lineage>
        <taxon>Eukaryota</taxon>
        <taxon>Metazoa</taxon>
        <taxon>Chordata</taxon>
        <taxon>Craniata</taxon>
        <taxon>Vertebrata</taxon>
        <taxon>Euteleostomi</taxon>
        <taxon>Actinopterygii</taxon>
        <taxon>Neopterygii</taxon>
        <taxon>Teleostei</taxon>
        <taxon>Neoteleostei</taxon>
        <taxon>Acanthomorphata</taxon>
        <taxon>Carangaria</taxon>
        <taxon>Pleuronectiformes</taxon>
        <taxon>Pleuronectoidei</taxon>
        <taxon>Pleuronectidae</taxon>
        <taxon>Pleuronectes</taxon>
    </lineage>
</organism>
<dbReference type="AlphaFoldDB" id="A0A9N7YPZ4"/>